<keyword evidence="1" id="KW-0863">Zinc-finger</keyword>
<feature type="region of interest" description="Disordered" evidence="3">
    <location>
        <begin position="378"/>
        <end position="427"/>
    </location>
</feature>
<dbReference type="SUPFAM" id="SSF57756">
    <property type="entry name" value="Retrovirus zinc finger-like domains"/>
    <property type="match status" value="1"/>
</dbReference>
<keyword evidence="1" id="KW-0479">Metal-binding</keyword>
<accession>A0A9W9L3N2</accession>
<evidence type="ECO:0000256" key="3">
    <source>
        <dbReference type="SAM" id="MobiDB-lite"/>
    </source>
</evidence>
<evidence type="ECO:0000256" key="2">
    <source>
        <dbReference type="SAM" id="Coils"/>
    </source>
</evidence>
<feature type="region of interest" description="Disordered" evidence="3">
    <location>
        <begin position="443"/>
        <end position="462"/>
    </location>
</feature>
<reference evidence="5" key="1">
    <citation type="submission" date="2022-11" db="EMBL/GenBank/DDBJ databases">
        <authorList>
            <person name="Petersen C."/>
        </authorList>
    </citation>
    <scope>NUCLEOTIDE SEQUENCE</scope>
    <source>
        <strain evidence="5">IBT 22155</strain>
    </source>
</reference>
<reference evidence="5" key="2">
    <citation type="journal article" date="2023" name="IMA Fungus">
        <title>Comparative genomic study of the Penicillium genus elucidates a diverse pangenome and 15 lateral gene transfer events.</title>
        <authorList>
            <person name="Petersen C."/>
            <person name="Sorensen T."/>
            <person name="Nielsen M.R."/>
            <person name="Sondergaard T.E."/>
            <person name="Sorensen J.L."/>
            <person name="Fitzpatrick D.A."/>
            <person name="Frisvad J.C."/>
            <person name="Nielsen K.L."/>
        </authorList>
    </citation>
    <scope>NUCLEOTIDE SEQUENCE</scope>
    <source>
        <strain evidence="5">IBT 22155</strain>
    </source>
</reference>
<dbReference type="InterPro" id="IPR001878">
    <property type="entry name" value="Znf_CCHC"/>
</dbReference>
<keyword evidence="1" id="KW-0862">Zinc</keyword>
<feature type="coiled-coil region" evidence="2">
    <location>
        <begin position="86"/>
        <end position="161"/>
    </location>
</feature>
<dbReference type="InterPro" id="IPR036875">
    <property type="entry name" value="Znf_CCHC_sf"/>
</dbReference>
<dbReference type="GeneID" id="81404538"/>
<sequence length="490" mass="54218">MAHLEAGKKRSKPQGVTNPDDELRPQGVTNSPDEPEAPVNPPTTPDPPYDDGDDTGGEVGPRIAFDGTRLISCQLDPPTVTKKLLKADLNDRYDRLITVYKELEEKFHELEGLNSELEDKVRDQSEIINERDEAMARYHRAAEQRNKARTALETSQAAEAEAVSRAAAATAERDAAVTKQTEMALKFFDLQNSTPVVEATQSKKTTRLPDAPMLSDGIDVRESWKTGIKRRLAGNPDHFPDANARIQYVQSRAEGQAFRHMAPRLDEDSSDPYKDYEDILAHMKTVFSNPNHVAEARAKYQRLTMKPRYQFTTFLADFMELANEARIHEEDRKQDLYEKLPPILRNQMLGDFCEDEVSFETFKARCIRRAHAISQGQLNKAGTGKGRSYAGRATASTSSPGAASSLSNSKVKTENSATPTHVPLSTTERALLMKEGRCFDCREPGHMTRDCPKKSSSKTTAAPAVAAAQSAIDLTALEDPAVDNSGKARA</sequence>
<evidence type="ECO:0000313" key="6">
    <source>
        <dbReference type="Proteomes" id="UP001149079"/>
    </source>
</evidence>
<evidence type="ECO:0000259" key="4">
    <source>
        <dbReference type="PROSITE" id="PS50158"/>
    </source>
</evidence>
<dbReference type="Proteomes" id="UP001149079">
    <property type="component" value="Unassembled WGS sequence"/>
</dbReference>
<feature type="compositionally biased region" description="Basic and acidic residues" evidence="3">
    <location>
        <begin position="443"/>
        <end position="453"/>
    </location>
</feature>
<keyword evidence="2" id="KW-0175">Coiled coil</keyword>
<name>A0A9W9L3N2_9EURO</name>
<dbReference type="AlphaFoldDB" id="A0A9W9L3N2"/>
<feature type="region of interest" description="Disordered" evidence="3">
    <location>
        <begin position="1"/>
        <end position="63"/>
    </location>
</feature>
<evidence type="ECO:0000313" key="5">
    <source>
        <dbReference type="EMBL" id="KAJ5135346.1"/>
    </source>
</evidence>
<dbReference type="EMBL" id="JAPQKL010000004">
    <property type="protein sequence ID" value="KAJ5135346.1"/>
    <property type="molecule type" value="Genomic_DNA"/>
</dbReference>
<dbReference type="GO" id="GO:0003676">
    <property type="term" value="F:nucleic acid binding"/>
    <property type="evidence" value="ECO:0007669"/>
    <property type="project" value="InterPro"/>
</dbReference>
<organism evidence="5 6">
    <name type="scientific">Penicillium bovifimosum</name>
    <dbReference type="NCBI Taxonomy" id="126998"/>
    <lineage>
        <taxon>Eukaryota</taxon>
        <taxon>Fungi</taxon>
        <taxon>Dikarya</taxon>
        <taxon>Ascomycota</taxon>
        <taxon>Pezizomycotina</taxon>
        <taxon>Eurotiomycetes</taxon>
        <taxon>Eurotiomycetidae</taxon>
        <taxon>Eurotiales</taxon>
        <taxon>Aspergillaceae</taxon>
        <taxon>Penicillium</taxon>
    </lineage>
</organism>
<evidence type="ECO:0000256" key="1">
    <source>
        <dbReference type="PROSITE-ProRule" id="PRU00047"/>
    </source>
</evidence>
<feature type="compositionally biased region" description="Low complexity" evidence="3">
    <location>
        <begin position="390"/>
        <end position="409"/>
    </location>
</feature>
<protein>
    <recommendedName>
        <fullName evidence="4">CCHC-type domain-containing protein</fullName>
    </recommendedName>
</protein>
<dbReference type="SMART" id="SM00343">
    <property type="entry name" value="ZnF_C2HC"/>
    <property type="match status" value="1"/>
</dbReference>
<dbReference type="PROSITE" id="PS50158">
    <property type="entry name" value="ZF_CCHC"/>
    <property type="match status" value="1"/>
</dbReference>
<feature type="compositionally biased region" description="Polar residues" evidence="3">
    <location>
        <begin position="414"/>
        <end position="427"/>
    </location>
</feature>
<feature type="compositionally biased region" description="Pro residues" evidence="3">
    <location>
        <begin position="38"/>
        <end position="47"/>
    </location>
</feature>
<comment type="caution">
    <text evidence="5">The sequence shown here is derived from an EMBL/GenBank/DDBJ whole genome shotgun (WGS) entry which is preliminary data.</text>
</comment>
<proteinExistence type="predicted"/>
<dbReference type="GO" id="GO:0008270">
    <property type="term" value="F:zinc ion binding"/>
    <property type="evidence" value="ECO:0007669"/>
    <property type="project" value="UniProtKB-KW"/>
</dbReference>
<gene>
    <name evidence="5" type="ORF">N7515_004624</name>
</gene>
<dbReference type="RefSeq" id="XP_056522318.1">
    <property type="nucleotide sequence ID" value="XM_056665368.1"/>
</dbReference>
<keyword evidence="6" id="KW-1185">Reference proteome</keyword>
<feature type="domain" description="CCHC-type" evidence="4">
    <location>
        <begin position="437"/>
        <end position="453"/>
    </location>
</feature>
<dbReference type="Gene3D" id="4.10.60.10">
    <property type="entry name" value="Zinc finger, CCHC-type"/>
    <property type="match status" value="1"/>
</dbReference>
<dbReference type="Pfam" id="PF00098">
    <property type="entry name" value="zf-CCHC"/>
    <property type="match status" value="1"/>
</dbReference>
<dbReference type="OrthoDB" id="4365667at2759"/>